<organism evidence="1 2">
    <name type="scientific">Kocuria palustris PEL</name>
    <dbReference type="NCBI Taxonomy" id="1236550"/>
    <lineage>
        <taxon>Bacteria</taxon>
        <taxon>Bacillati</taxon>
        <taxon>Actinomycetota</taxon>
        <taxon>Actinomycetes</taxon>
        <taxon>Micrococcales</taxon>
        <taxon>Micrococcaceae</taxon>
        <taxon>Kocuria</taxon>
    </lineage>
</organism>
<comment type="caution">
    <text evidence="1">The sequence shown here is derived from an EMBL/GenBank/DDBJ whole genome shotgun (WGS) entry which is preliminary data.</text>
</comment>
<protein>
    <submittedName>
        <fullName evidence="1">Uncharacterized protein</fullName>
    </submittedName>
</protein>
<dbReference type="AlphaFoldDB" id="M2WCS2"/>
<accession>M2WCS2</accession>
<dbReference type="Proteomes" id="UP000009877">
    <property type="component" value="Unassembled WGS sequence"/>
</dbReference>
<evidence type="ECO:0000313" key="2">
    <source>
        <dbReference type="Proteomes" id="UP000009877"/>
    </source>
</evidence>
<name>M2WCS2_9MICC</name>
<dbReference type="EMBL" id="ANHZ02000016">
    <property type="protein sequence ID" value="EME36267.1"/>
    <property type="molecule type" value="Genomic_DNA"/>
</dbReference>
<evidence type="ECO:0000313" key="1">
    <source>
        <dbReference type="EMBL" id="EME36267.1"/>
    </source>
</evidence>
<sequence length="38" mass="3945">MKAPHLAQKKDASAALDAGLRIVPPLTGMVLSQVSLSE</sequence>
<keyword evidence="2" id="KW-1185">Reference proteome</keyword>
<gene>
    <name evidence="1" type="ORF">C884_00558</name>
</gene>
<reference evidence="1 2" key="1">
    <citation type="journal article" date="2014" name="Genome Announc.">
        <title>Draft Genome Sequence of Kocuria palustris PEL.</title>
        <authorList>
            <person name="Sharma G."/>
            <person name="Khatri I."/>
            <person name="Subramanian S."/>
        </authorList>
    </citation>
    <scope>NUCLEOTIDE SEQUENCE [LARGE SCALE GENOMIC DNA]</scope>
    <source>
        <strain evidence="1 2">PEL</strain>
    </source>
</reference>
<proteinExistence type="predicted"/>